<keyword evidence="1" id="KW-0732">Signal</keyword>
<proteinExistence type="predicted"/>
<accession>A0ABQ1AWR9</accession>
<sequence length="213" mass="23873">MRFFVPVVLLSASVAYALDLLRVCADFGLQRCAFLPVVAECISLTGQLSSLDNQISSMLVPEGYTCQLFRDTGCPRVSKYWTVKLAAGTWSQFNLLHNQAGERVNLDNAHAISRILHRKNDRATVCPPEAYLKLFTRGRGWSAAYSQPFDYIHGRELEGAIRDHDNLFQQALENRRLGGWLEMASMDVNSYSDDGTRLKAVNLVEGIKTTHFG</sequence>
<keyword evidence="3" id="KW-1185">Reference proteome</keyword>
<name>A0ABQ1AWR9_9EURO</name>
<reference evidence="2 3" key="1">
    <citation type="submission" date="2020-01" db="EMBL/GenBank/DDBJ databases">
        <title>Draft genome sequence of Aspergillus udagawae IFM 53868.</title>
        <authorList>
            <person name="Takahashi H."/>
            <person name="Yaguchi T."/>
        </authorList>
    </citation>
    <scope>NUCLEOTIDE SEQUENCE [LARGE SCALE GENOMIC DNA]</scope>
    <source>
        <strain evidence="2 3">IFM 53868</strain>
    </source>
</reference>
<feature type="chain" id="PRO_5046500348" evidence="1">
    <location>
        <begin position="18"/>
        <end position="213"/>
    </location>
</feature>
<protein>
    <submittedName>
        <fullName evidence="2">Uncharacterized protein</fullName>
    </submittedName>
</protein>
<evidence type="ECO:0000313" key="2">
    <source>
        <dbReference type="EMBL" id="GFF89478.1"/>
    </source>
</evidence>
<evidence type="ECO:0000256" key="1">
    <source>
        <dbReference type="SAM" id="SignalP"/>
    </source>
</evidence>
<dbReference type="Proteomes" id="UP000465266">
    <property type="component" value="Unassembled WGS sequence"/>
</dbReference>
<dbReference type="EMBL" id="BLKG01000061">
    <property type="protein sequence ID" value="GFF89478.1"/>
    <property type="molecule type" value="Genomic_DNA"/>
</dbReference>
<gene>
    <name evidence="2" type="ORF">IFM53868_05852</name>
</gene>
<organism evidence="2 3">
    <name type="scientific">Aspergillus udagawae</name>
    <dbReference type="NCBI Taxonomy" id="91492"/>
    <lineage>
        <taxon>Eukaryota</taxon>
        <taxon>Fungi</taxon>
        <taxon>Dikarya</taxon>
        <taxon>Ascomycota</taxon>
        <taxon>Pezizomycotina</taxon>
        <taxon>Eurotiomycetes</taxon>
        <taxon>Eurotiomycetidae</taxon>
        <taxon>Eurotiales</taxon>
        <taxon>Aspergillaceae</taxon>
        <taxon>Aspergillus</taxon>
        <taxon>Aspergillus subgen. Fumigati</taxon>
    </lineage>
</organism>
<evidence type="ECO:0000313" key="3">
    <source>
        <dbReference type="Proteomes" id="UP000465266"/>
    </source>
</evidence>
<feature type="signal peptide" evidence="1">
    <location>
        <begin position="1"/>
        <end position="17"/>
    </location>
</feature>
<comment type="caution">
    <text evidence="2">The sequence shown here is derived from an EMBL/GenBank/DDBJ whole genome shotgun (WGS) entry which is preliminary data.</text>
</comment>